<dbReference type="OrthoDB" id="9810264at2"/>
<feature type="transmembrane region" description="Helical" evidence="3">
    <location>
        <begin position="33"/>
        <end position="56"/>
    </location>
</feature>
<dbReference type="STRING" id="84698.SAMN04488528_1003134"/>
<dbReference type="SUPFAM" id="SSF58104">
    <property type="entry name" value="Methyl-accepting chemotaxis protein (MCP) signaling domain"/>
    <property type="match status" value="1"/>
</dbReference>
<sequence>MKKISTKLLLLISLITLSISVISVLLSKFKIHFALIILINVALSLIIGFIVLNATLSKYILKAKNVLDKTEQFDLIEDKDFEFLANRHSEVGDLARSISSMRIKFKNLVDEFKNISSETLLASSELSSSSDEMVHAIESVSNTIDDLASGAQNQAVHTSEISTKLNSLGEQVDLIVDLSKELKNNSDKIIQDNSDGLSALHDLSAKMKADMTATSKTHDTVEELALKSNSIGDILTTIKNIAEQTNLLALNAAIEAARAGEQGLGFAVVADEIRKLSEETTRSTTDIEILINDIQSSISATKKDMDSSKNSNSIANDALNHAKESFISIDSNIMASNDKIKGLEKMVITLENDKNAVITGVENVSAISQEFAAGTQQVASSTTTHLNTIEAISEISEKLKTLVTKINEMIKLFKI</sequence>
<evidence type="ECO:0000256" key="2">
    <source>
        <dbReference type="PROSITE-ProRule" id="PRU00284"/>
    </source>
</evidence>
<dbReference type="RefSeq" id="WP_090038697.1">
    <property type="nucleotide sequence ID" value="NZ_FOKI01000003.1"/>
</dbReference>
<keyword evidence="3" id="KW-0472">Membrane</keyword>
<protein>
    <submittedName>
        <fullName evidence="5">Methyl-accepting chemotaxis protein</fullName>
    </submittedName>
</protein>
<keyword evidence="1 2" id="KW-0807">Transducer</keyword>
<dbReference type="GO" id="GO:0016020">
    <property type="term" value="C:membrane"/>
    <property type="evidence" value="ECO:0007669"/>
    <property type="project" value="InterPro"/>
</dbReference>
<dbReference type="PANTHER" id="PTHR32089:SF112">
    <property type="entry name" value="LYSOZYME-LIKE PROTEIN-RELATED"/>
    <property type="match status" value="1"/>
</dbReference>
<dbReference type="PROSITE" id="PS50111">
    <property type="entry name" value="CHEMOTAXIS_TRANSDUC_2"/>
    <property type="match status" value="1"/>
</dbReference>
<dbReference type="SMART" id="SM00283">
    <property type="entry name" value="MA"/>
    <property type="match status" value="1"/>
</dbReference>
<accession>A0A1I0VYM6</accession>
<dbReference type="Proteomes" id="UP000198619">
    <property type="component" value="Unassembled WGS sequence"/>
</dbReference>
<proteinExistence type="predicted"/>
<organism evidence="5 6">
    <name type="scientific">Clostridium frigidicarnis</name>
    <dbReference type="NCBI Taxonomy" id="84698"/>
    <lineage>
        <taxon>Bacteria</taxon>
        <taxon>Bacillati</taxon>
        <taxon>Bacillota</taxon>
        <taxon>Clostridia</taxon>
        <taxon>Eubacteriales</taxon>
        <taxon>Clostridiaceae</taxon>
        <taxon>Clostridium</taxon>
    </lineage>
</organism>
<dbReference type="EMBL" id="FOKI01000003">
    <property type="protein sequence ID" value="SFA81529.1"/>
    <property type="molecule type" value="Genomic_DNA"/>
</dbReference>
<dbReference type="Gene3D" id="6.10.340.10">
    <property type="match status" value="1"/>
</dbReference>
<evidence type="ECO:0000256" key="1">
    <source>
        <dbReference type="ARBA" id="ARBA00023224"/>
    </source>
</evidence>
<dbReference type="Gene3D" id="1.10.287.950">
    <property type="entry name" value="Methyl-accepting chemotaxis protein"/>
    <property type="match status" value="1"/>
</dbReference>
<feature type="domain" description="Methyl-accepting transducer" evidence="4">
    <location>
        <begin position="129"/>
        <end position="379"/>
    </location>
</feature>
<evidence type="ECO:0000313" key="5">
    <source>
        <dbReference type="EMBL" id="SFA81529.1"/>
    </source>
</evidence>
<evidence type="ECO:0000256" key="3">
    <source>
        <dbReference type="SAM" id="Phobius"/>
    </source>
</evidence>
<dbReference type="GO" id="GO:0007165">
    <property type="term" value="P:signal transduction"/>
    <property type="evidence" value="ECO:0007669"/>
    <property type="project" value="UniProtKB-KW"/>
</dbReference>
<evidence type="ECO:0000313" key="6">
    <source>
        <dbReference type="Proteomes" id="UP000198619"/>
    </source>
</evidence>
<dbReference type="Pfam" id="PF00015">
    <property type="entry name" value="MCPsignal"/>
    <property type="match status" value="1"/>
</dbReference>
<name>A0A1I0VYM6_9CLOT</name>
<keyword evidence="3" id="KW-0812">Transmembrane</keyword>
<dbReference type="PANTHER" id="PTHR32089">
    <property type="entry name" value="METHYL-ACCEPTING CHEMOTAXIS PROTEIN MCPB"/>
    <property type="match status" value="1"/>
</dbReference>
<dbReference type="InterPro" id="IPR004089">
    <property type="entry name" value="MCPsignal_dom"/>
</dbReference>
<gene>
    <name evidence="5" type="ORF">SAMN04488528_1003134</name>
</gene>
<dbReference type="AlphaFoldDB" id="A0A1I0VYM6"/>
<keyword evidence="3" id="KW-1133">Transmembrane helix</keyword>
<reference evidence="5 6" key="1">
    <citation type="submission" date="2016-10" db="EMBL/GenBank/DDBJ databases">
        <authorList>
            <person name="de Groot N.N."/>
        </authorList>
    </citation>
    <scope>NUCLEOTIDE SEQUENCE [LARGE SCALE GENOMIC DNA]</scope>
    <source>
        <strain evidence="5 6">DSM 12271</strain>
    </source>
</reference>
<keyword evidence="6" id="KW-1185">Reference proteome</keyword>
<evidence type="ECO:0000259" key="4">
    <source>
        <dbReference type="PROSITE" id="PS50111"/>
    </source>
</evidence>